<dbReference type="AlphaFoldDB" id="A0A0K2GBQ0"/>
<evidence type="ECO:0000313" key="2">
    <source>
        <dbReference type="EMBL" id="ALA58391.1"/>
    </source>
</evidence>
<sequence length="171" mass="18870">MALVRSKERSAEAIARVLDNFVRLPGSRMSMGVDPLVGLLPVIGDALVALLGASLFVIARQLNVPWPVVARMGWNYFKNGVFGAVPIIGDIYSFHFKSNAINAALLLRAVKEGAEGACPLVHSPLTILDMAGLFLLIVPTLLVIVFESWWFWDHNISYVSFLFPSPYTTRR</sequence>
<dbReference type="Pfam" id="PF13430">
    <property type="entry name" value="DUF4112"/>
    <property type="match status" value="1"/>
</dbReference>
<name>A0A0K2GBQ0_NITMO</name>
<organism evidence="2 3">
    <name type="scientific">Nitrospira moscoviensis</name>
    <dbReference type="NCBI Taxonomy" id="42253"/>
    <lineage>
        <taxon>Bacteria</taxon>
        <taxon>Pseudomonadati</taxon>
        <taxon>Nitrospirota</taxon>
        <taxon>Nitrospiria</taxon>
        <taxon>Nitrospirales</taxon>
        <taxon>Nitrospiraceae</taxon>
        <taxon>Nitrospira</taxon>
    </lineage>
</organism>
<dbReference type="PATRIC" id="fig|42253.5.peg.1945"/>
<dbReference type="Proteomes" id="UP000069205">
    <property type="component" value="Chromosome"/>
</dbReference>
<protein>
    <recommendedName>
        <fullName evidence="4">DUF4112 domain-containing protein</fullName>
    </recommendedName>
</protein>
<keyword evidence="1" id="KW-1133">Transmembrane helix</keyword>
<dbReference type="PANTHER" id="PTHR35519">
    <property type="entry name" value="MEMBRANE PROTEINS"/>
    <property type="match status" value="1"/>
</dbReference>
<accession>A0A0K2GBQ0</accession>
<evidence type="ECO:0008006" key="4">
    <source>
        <dbReference type="Google" id="ProtNLM"/>
    </source>
</evidence>
<proteinExistence type="predicted"/>
<feature type="transmembrane region" description="Helical" evidence="1">
    <location>
        <begin position="36"/>
        <end position="59"/>
    </location>
</feature>
<dbReference type="OrthoDB" id="513552at2"/>
<dbReference type="RefSeq" id="WP_053379562.1">
    <property type="nucleotide sequence ID" value="NZ_CP011801.1"/>
</dbReference>
<keyword evidence="1" id="KW-0472">Membrane</keyword>
<dbReference type="PANTHER" id="PTHR35519:SF2">
    <property type="entry name" value="PH DOMAIN PROTEIN"/>
    <property type="match status" value="1"/>
</dbReference>
<evidence type="ECO:0000256" key="1">
    <source>
        <dbReference type="SAM" id="Phobius"/>
    </source>
</evidence>
<dbReference type="STRING" id="42253.NITMOv2_1974"/>
<dbReference type="EMBL" id="CP011801">
    <property type="protein sequence ID" value="ALA58391.1"/>
    <property type="molecule type" value="Genomic_DNA"/>
</dbReference>
<keyword evidence="3" id="KW-1185">Reference proteome</keyword>
<keyword evidence="1" id="KW-0812">Transmembrane</keyword>
<gene>
    <name evidence="2" type="ORF">NITMOv2_1974</name>
</gene>
<reference evidence="2 3" key="1">
    <citation type="journal article" date="2015" name="Proc. Natl. Acad. Sci. U.S.A.">
        <title>Expanded metabolic versatility of ubiquitous nitrite-oxidizing bacteria from the genus Nitrospira.</title>
        <authorList>
            <person name="Koch H."/>
            <person name="Lucker S."/>
            <person name="Albertsen M."/>
            <person name="Kitzinger K."/>
            <person name="Herbold C."/>
            <person name="Spieck E."/>
            <person name="Nielsen P.H."/>
            <person name="Wagner M."/>
            <person name="Daims H."/>
        </authorList>
    </citation>
    <scope>NUCLEOTIDE SEQUENCE [LARGE SCALE GENOMIC DNA]</scope>
    <source>
        <strain evidence="2 3">NSP M-1</strain>
    </source>
</reference>
<dbReference type="KEGG" id="nmv:NITMOv2_1974"/>
<feature type="transmembrane region" description="Helical" evidence="1">
    <location>
        <begin position="130"/>
        <end position="152"/>
    </location>
</feature>
<evidence type="ECO:0000313" key="3">
    <source>
        <dbReference type="Proteomes" id="UP000069205"/>
    </source>
</evidence>
<dbReference type="InterPro" id="IPR025187">
    <property type="entry name" value="DUF4112"/>
</dbReference>